<evidence type="ECO:0000313" key="3">
    <source>
        <dbReference type="EMBL" id="CCB91740.1"/>
    </source>
</evidence>
<evidence type="ECO:0000256" key="2">
    <source>
        <dbReference type="SAM" id="Phobius"/>
    </source>
</evidence>
<name>F8LE26_9BACT</name>
<keyword evidence="2" id="KW-1133">Transmembrane helix</keyword>
<organism evidence="3">
    <name type="scientific">Waddlia chondrophila 2032/99</name>
    <dbReference type="NCBI Taxonomy" id="765953"/>
    <lineage>
        <taxon>Bacteria</taxon>
        <taxon>Pseudomonadati</taxon>
        <taxon>Chlamydiota</taxon>
        <taxon>Chlamydiia</taxon>
        <taxon>Parachlamydiales</taxon>
        <taxon>Waddliaceae</taxon>
        <taxon>Waddlia</taxon>
    </lineage>
</organism>
<keyword evidence="2" id="KW-0812">Transmembrane</keyword>
<feature type="compositionally biased region" description="Low complexity" evidence="1">
    <location>
        <begin position="1"/>
        <end position="17"/>
    </location>
</feature>
<dbReference type="AlphaFoldDB" id="F8LE26"/>
<feature type="region of interest" description="Disordered" evidence="1">
    <location>
        <begin position="1"/>
        <end position="20"/>
    </location>
</feature>
<keyword evidence="2" id="KW-0472">Membrane</keyword>
<proteinExistence type="predicted"/>
<evidence type="ECO:0000256" key="1">
    <source>
        <dbReference type="SAM" id="MobiDB-lite"/>
    </source>
</evidence>
<feature type="transmembrane region" description="Helical" evidence="2">
    <location>
        <begin position="65"/>
        <end position="84"/>
    </location>
</feature>
<sequence>MLKFNLNKNNHNNGDNKMSSTIPEAPVFNQIAIKPYGESNEEAKVIKLKTTSFIQSQTISKAAKVALKVIVALGIVLTLGLPLLSKSFRLLAADLFFAPSPERDLKRAKISLKKGPISIQKLEEKREKTDQMLFKRQNLTVERFEQIKQKENDAKIKQQYLSDKQQYLSEKFEEARYDLENSQKIAKNMGSKPQHNLEEITERAQMMQLATRTSLEVKPKSPEKITREDILNSIREAKAKKAETYMEKTTKKVATHVENNSGRYTFILGALILGGMAAASRLKV</sequence>
<dbReference type="EMBL" id="FR872655">
    <property type="protein sequence ID" value="CCB91740.1"/>
    <property type="molecule type" value="Genomic_DNA"/>
</dbReference>
<reference evidence="3" key="1">
    <citation type="submission" date="2011-05" db="EMBL/GenBank/DDBJ databases">
        <title>Unity in variety -- the pan-genome of the Chlamydiae.</title>
        <authorList>
            <person name="Collingro A."/>
            <person name="Tischler P."/>
            <person name="Weinmaier T."/>
            <person name="Penz T."/>
            <person name="Heinz E."/>
            <person name="Brunham R.C."/>
            <person name="Read T.D."/>
            <person name="Bavoil P.M."/>
            <person name="Sachse K."/>
            <person name="Kahane S."/>
            <person name="Friedman M.G."/>
            <person name="Rattei T."/>
            <person name="Myers G.S.A."/>
            <person name="Horn M."/>
        </authorList>
    </citation>
    <scope>NUCLEOTIDE SEQUENCE</scope>
    <source>
        <strain evidence="3">2032/99</strain>
    </source>
</reference>
<accession>F8LE26</accession>
<protein>
    <submittedName>
        <fullName evidence="3">Uncharacterized protein</fullName>
    </submittedName>
</protein>
<gene>
    <name evidence="3" type="ORF">WCH_BX12610</name>
</gene>